<dbReference type="PROSITE" id="PS50011">
    <property type="entry name" value="PROTEIN_KINASE_DOM"/>
    <property type="match status" value="1"/>
</dbReference>
<accession>A0ABX7FQ52</accession>
<keyword evidence="4" id="KW-0418">Kinase</keyword>
<dbReference type="Proteomes" id="UP000596248">
    <property type="component" value="Chromosome"/>
</dbReference>
<evidence type="ECO:0000256" key="2">
    <source>
        <dbReference type="SAM" id="Phobius"/>
    </source>
</evidence>
<dbReference type="InterPro" id="IPR017441">
    <property type="entry name" value="Protein_kinase_ATP_BS"/>
</dbReference>
<dbReference type="EMBL" id="CP069127">
    <property type="protein sequence ID" value="QRG67814.1"/>
    <property type="molecule type" value="Genomic_DNA"/>
</dbReference>
<name>A0ABX7FQ52_BRECH</name>
<dbReference type="PANTHER" id="PTHR44167:SF24">
    <property type="entry name" value="SERINE_THREONINE-PROTEIN KINASE CHK2"/>
    <property type="match status" value="1"/>
</dbReference>
<dbReference type="Pfam" id="PF00069">
    <property type="entry name" value="Pkinase"/>
    <property type="match status" value="1"/>
</dbReference>
<gene>
    <name evidence="4" type="ORF">JNE38_00815</name>
</gene>
<keyword evidence="1" id="KW-0547">Nucleotide-binding</keyword>
<dbReference type="SUPFAM" id="SSF56112">
    <property type="entry name" value="Protein kinase-like (PK-like)"/>
    <property type="match status" value="1"/>
</dbReference>
<keyword evidence="2" id="KW-0812">Transmembrane</keyword>
<dbReference type="InterPro" id="IPR011009">
    <property type="entry name" value="Kinase-like_dom_sf"/>
</dbReference>
<dbReference type="Gene3D" id="1.10.510.10">
    <property type="entry name" value="Transferase(Phosphotransferase) domain 1"/>
    <property type="match status" value="1"/>
</dbReference>
<feature type="transmembrane region" description="Helical" evidence="2">
    <location>
        <begin position="302"/>
        <end position="326"/>
    </location>
</feature>
<keyword evidence="2" id="KW-1133">Transmembrane helix</keyword>
<keyword evidence="5" id="KW-1185">Reference proteome</keyword>
<dbReference type="InterPro" id="IPR000719">
    <property type="entry name" value="Prot_kinase_dom"/>
</dbReference>
<feature type="domain" description="Protein kinase" evidence="3">
    <location>
        <begin position="41"/>
        <end position="311"/>
    </location>
</feature>
<proteinExistence type="predicted"/>
<dbReference type="GO" id="GO:0004674">
    <property type="term" value="F:protein serine/threonine kinase activity"/>
    <property type="evidence" value="ECO:0007669"/>
    <property type="project" value="UniProtKB-KW"/>
</dbReference>
<feature type="binding site" evidence="1">
    <location>
        <position position="68"/>
    </location>
    <ligand>
        <name>ATP</name>
        <dbReference type="ChEBI" id="CHEBI:30616"/>
    </ligand>
</feature>
<evidence type="ECO:0000313" key="4">
    <source>
        <dbReference type="EMBL" id="QRG67814.1"/>
    </source>
</evidence>
<dbReference type="SMART" id="SM00220">
    <property type="entry name" value="S_TKc"/>
    <property type="match status" value="1"/>
</dbReference>
<dbReference type="PROSITE" id="PS00107">
    <property type="entry name" value="PROTEIN_KINASE_ATP"/>
    <property type="match status" value="1"/>
</dbReference>
<evidence type="ECO:0000259" key="3">
    <source>
        <dbReference type="PROSITE" id="PS50011"/>
    </source>
</evidence>
<dbReference type="PANTHER" id="PTHR44167">
    <property type="entry name" value="OVARIAN-SPECIFIC SERINE/THREONINE-PROTEIN KINASE LOK-RELATED"/>
    <property type="match status" value="1"/>
</dbReference>
<protein>
    <submittedName>
        <fullName evidence="4">Serine/threonine protein kinase</fullName>
    </submittedName>
</protein>
<evidence type="ECO:0000313" key="5">
    <source>
        <dbReference type="Proteomes" id="UP000596248"/>
    </source>
</evidence>
<evidence type="ECO:0000256" key="1">
    <source>
        <dbReference type="PROSITE-ProRule" id="PRU10141"/>
    </source>
</evidence>
<organism evidence="4 5">
    <name type="scientific">Brevibacillus choshinensis</name>
    <dbReference type="NCBI Taxonomy" id="54911"/>
    <lineage>
        <taxon>Bacteria</taxon>
        <taxon>Bacillati</taxon>
        <taxon>Bacillota</taxon>
        <taxon>Bacilli</taxon>
        <taxon>Bacillales</taxon>
        <taxon>Paenibacillaceae</taxon>
        <taxon>Brevibacillus</taxon>
    </lineage>
</organism>
<sequence>MPRRNQTTTRMEACVTMSFNQTTAIPSLPRQFQGKWNKKSYHVLRELGRGANGAVYLTTEGGVKRAVKVGVEGIDILMEVNVLKSVQQGRDSRVGPLLSDVDDLIVDGKACTFYAMEYLEGDQLDRYIRQYGQEWVGVMMVQLLARLDVLHKHGWVFGDLKPENIMVTQSDRQVRLIDFGGVTKLGNAVRQFTEEYDRAYWHAGDRKAEISYDLFSVAVMMVRLSVDREVWKSSQGETRHTVLLCDIIRKSDGLYPYRVPLLKAFHGKYASAGEMRAEMLPILRELTVAAPQKQAQKRASGAGGMGISGLFVASLLLLAGTLYYAWFM</sequence>
<keyword evidence="4" id="KW-0723">Serine/threonine-protein kinase</keyword>
<keyword evidence="2" id="KW-0472">Membrane</keyword>
<keyword evidence="1" id="KW-0067">ATP-binding</keyword>
<reference evidence="4 5" key="1">
    <citation type="submission" date="2021-01" db="EMBL/GenBank/DDBJ databases">
        <title>Identification of strong promoters based on the transcriptome of Brevibacillus choshinensis.</title>
        <authorList>
            <person name="Yao D."/>
            <person name="Zhang K."/>
            <person name="Wu J."/>
        </authorList>
    </citation>
    <scope>NUCLEOTIDE SEQUENCE [LARGE SCALE GENOMIC DNA]</scope>
    <source>
        <strain evidence="4 5">HPD31-SP3</strain>
    </source>
</reference>
<keyword evidence="4" id="KW-0808">Transferase</keyword>